<evidence type="ECO:0000313" key="12">
    <source>
        <dbReference type="EMBL" id="MCX2698455.1"/>
    </source>
</evidence>
<dbReference type="PROSITE" id="PS52029">
    <property type="entry name" value="LD_TPASE"/>
    <property type="match status" value="1"/>
</dbReference>
<keyword evidence="5" id="KW-0378">Hydrolase</keyword>
<gene>
    <name evidence="12" type="ORF">OPR82_17090</name>
</gene>
<proteinExistence type="inferred from homology"/>
<dbReference type="PANTHER" id="PTHR30582:SF24">
    <property type="entry name" value="L,D-TRANSPEPTIDASE ERFK_SRFK-RELATED"/>
    <property type="match status" value="1"/>
</dbReference>
<dbReference type="PANTHER" id="PTHR30582">
    <property type="entry name" value="L,D-TRANSPEPTIDASE"/>
    <property type="match status" value="1"/>
</dbReference>
<dbReference type="CDD" id="cd16913">
    <property type="entry name" value="YkuD_like"/>
    <property type="match status" value="1"/>
</dbReference>
<organism evidence="12 13">
    <name type="scientific">Ochrobactrum chromiisoli</name>
    <dbReference type="NCBI Taxonomy" id="2993941"/>
    <lineage>
        <taxon>Bacteria</taxon>
        <taxon>Pseudomonadati</taxon>
        <taxon>Pseudomonadota</taxon>
        <taxon>Alphaproteobacteria</taxon>
        <taxon>Hyphomicrobiales</taxon>
        <taxon>Brucellaceae</taxon>
        <taxon>Brucella/Ochrobactrum group</taxon>
        <taxon>Ochrobactrum</taxon>
    </lineage>
</organism>
<keyword evidence="4" id="KW-0808">Transferase</keyword>
<keyword evidence="10" id="KW-0732">Signal</keyword>
<feature type="chain" id="PRO_5047294331" evidence="10">
    <location>
        <begin position="24"/>
        <end position="212"/>
    </location>
</feature>
<comment type="pathway">
    <text evidence="1 9">Cell wall biogenesis; peptidoglycan biosynthesis.</text>
</comment>
<dbReference type="SUPFAM" id="SSF141523">
    <property type="entry name" value="L,D-transpeptidase catalytic domain-like"/>
    <property type="match status" value="1"/>
</dbReference>
<sequence length="212" mass="23252">MHRSYLHALALIFAIFCALPAYAQSLDASPSFDDAYVDFLFSPTRPGTEFPPAPAPAPAPGWGKTGDRNTRQHVRYASDEAPGTILIDTTARRLYFIEASGMAQSYAVGVGREGFGWYGTERISAKREWPDWRPPASMRARRPDLPAHMAGGPDNPLGARALYLGQTLYRIHGSNEPETIGTAASSGCFRMTNSDVVDLYRRAQIGAKVRVF</sequence>
<keyword evidence="3" id="KW-0328">Glycosyltransferase</keyword>
<name>A0ABT3QS66_9HYPH</name>
<feature type="active site" description="Nucleophile" evidence="9">
    <location>
        <position position="188"/>
    </location>
</feature>
<dbReference type="Proteomes" id="UP001301216">
    <property type="component" value="Unassembled WGS sequence"/>
</dbReference>
<evidence type="ECO:0000256" key="5">
    <source>
        <dbReference type="ARBA" id="ARBA00022801"/>
    </source>
</evidence>
<evidence type="ECO:0000313" key="13">
    <source>
        <dbReference type="Proteomes" id="UP001301216"/>
    </source>
</evidence>
<feature type="signal peptide" evidence="10">
    <location>
        <begin position="1"/>
        <end position="23"/>
    </location>
</feature>
<dbReference type="Gene3D" id="2.40.440.10">
    <property type="entry name" value="L,D-transpeptidase catalytic domain-like"/>
    <property type="match status" value="1"/>
</dbReference>
<evidence type="ECO:0000259" key="11">
    <source>
        <dbReference type="PROSITE" id="PS52029"/>
    </source>
</evidence>
<evidence type="ECO:0000256" key="4">
    <source>
        <dbReference type="ARBA" id="ARBA00022679"/>
    </source>
</evidence>
<evidence type="ECO:0000256" key="1">
    <source>
        <dbReference type="ARBA" id="ARBA00004752"/>
    </source>
</evidence>
<evidence type="ECO:0000256" key="3">
    <source>
        <dbReference type="ARBA" id="ARBA00022676"/>
    </source>
</evidence>
<evidence type="ECO:0000256" key="6">
    <source>
        <dbReference type="ARBA" id="ARBA00022960"/>
    </source>
</evidence>
<comment type="caution">
    <text evidence="12">The sequence shown here is derived from an EMBL/GenBank/DDBJ whole genome shotgun (WGS) entry which is preliminary data.</text>
</comment>
<dbReference type="InterPro" id="IPR050979">
    <property type="entry name" value="LD-transpeptidase"/>
</dbReference>
<keyword evidence="13" id="KW-1185">Reference proteome</keyword>
<protein>
    <submittedName>
        <fullName evidence="12">L,D-transpeptidase</fullName>
    </submittedName>
</protein>
<evidence type="ECO:0000256" key="9">
    <source>
        <dbReference type="PROSITE-ProRule" id="PRU01373"/>
    </source>
</evidence>
<dbReference type="EMBL" id="JAPHAV010000011">
    <property type="protein sequence ID" value="MCX2698455.1"/>
    <property type="molecule type" value="Genomic_DNA"/>
</dbReference>
<reference evidence="12 13" key="1">
    <citation type="submission" date="2022-11" db="EMBL/GenBank/DDBJ databases">
        <title>Brucella sp. YY2X, whole genome shotgun sequencing project.</title>
        <authorList>
            <person name="Yang Y."/>
        </authorList>
    </citation>
    <scope>NUCLEOTIDE SEQUENCE [LARGE SCALE GENOMIC DNA]</scope>
    <source>
        <strain evidence="12 13">YY2X</strain>
    </source>
</reference>
<accession>A0ABT3QS66</accession>
<dbReference type="InterPro" id="IPR038063">
    <property type="entry name" value="Transpep_catalytic_dom"/>
</dbReference>
<keyword evidence="7 9" id="KW-0573">Peptidoglycan synthesis</keyword>
<evidence type="ECO:0000256" key="7">
    <source>
        <dbReference type="ARBA" id="ARBA00022984"/>
    </source>
</evidence>
<evidence type="ECO:0000256" key="8">
    <source>
        <dbReference type="ARBA" id="ARBA00023316"/>
    </source>
</evidence>
<feature type="domain" description="L,D-TPase catalytic" evidence="11">
    <location>
        <begin position="83"/>
        <end position="212"/>
    </location>
</feature>
<keyword evidence="8 9" id="KW-0961">Cell wall biogenesis/degradation</keyword>
<dbReference type="InterPro" id="IPR005490">
    <property type="entry name" value="LD_TPept_cat_dom"/>
</dbReference>
<evidence type="ECO:0000256" key="2">
    <source>
        <dbReference type="ARBA" id="ARBA00005992"/>
    </source>
</evidence>
<feature type="active site" description="Proton donor/acceptor" evidence="9">
    <location>
        <position position="172"/>
    </location>
</feature>
<evidence type="ECO:0000256" key="10">
    <source>
        <dbReference type="SAM" id="SignalP"/>
    </source>
</evidence>
<keyword evidence="6 9" id="KW-0133">Cell shape</keyword>
<comment type="similarity">
    <text evidence="2">Belongs to the YkuD family.</text>
</comment>
<dbReference type="Pfam" id="PF03734">
    <property type="entry name" value="YkuD"/>
    <property type="match status" value="1"/>
</dbReference>